<dbReference type="GO" id="GO:0046872">
    <property type="term" value="F:metal ion binding"/>
    <property type="evidence" value="ECO:0007669"/>
    <property type="project" value="UniProtKB-KW"/>
</dbReference>
<comment type="cofactor">
    <cofactor evidence="1 12">
        <name>heme</name>
        <dbReference type="ChEBI" id="CHEBI:30413"/>
    </cofactor>
</comment>
<dbReference type="PROSITE" id="PS00086">
    <property type="entry name" value="CYTOCHROME_P450"/>
    <property type="match status" value="1"/>
</dbReference>
<dbReference type="Pfam" id="PF00078">
    <property type="entry name" value="RVT_1"/>
    <property type="match status" value="1"/>
</dbReference>
<reference evidence="16 17" key="1">
    <citation type="submission" date="2024-09" db="EMBL/GenBank/DDBJ databases">
        <title>Chromosome-scale assembly of Riccia sorocarpa.</title>
        <authorList>
            <person name="Paukszto L."/>
        </authorList>
    </citation>
    <scope>NUCLEOTIDE SEQUENCE [LARGE SCALE GENOMIC DNA]</scope>
    <source>
        <strain evidence="16">LP-2024</strain>
        <tissue evidence="16">Aerial parts of the thallus</tissue>
    </source>
</reference>
<dbReference type="InterPro" id="IPR002401">
    <property type="entry name" value="Cyt_P450_E_grp-I"/>
</dbReference>
<dbReference type="Proteomes" id="UP001633002">
    <property type="component" value="Unassembled WGS sequence"/>
</dbReference>
<evidence type="ECO:0000313" key="17">
    <source>
        <dbReference type="Proteomes" id="UP001633002"/>
    </source>
</evidence>
<feature type="domain" description="Reverse transcriptase" evidence="14">
    <location>
        <begin position="527"/>
        <end position="750"/>
    </location>
</feature>
<sequence>MDSQPQLQFNNSTRNLRRTPEITPTAEQGILPLAGLPLSQDGVHAQRNPLVSGGKGGVIVAVSPSIAPLIVTHGFLPLEAGIWLHIDLVDGRKIGFAAVYAPNSAAERAQVWAQMEAGLDSTRSWLMTGDFNMITNNLDQAGGTPRLISGEEKIAWNSFTQTFHLEDSFKRKEGSLKFSWDNRRLALLTADPSQQGYTPTDGGRILKRLDRLYADPSLMRFHKSTEILPGSEFSDHLPLLAVFQLGNSTPTKRSSYRLNISALQDPALRDQLSTLWREWEQRYEVTNIPALQALKNCIKRAAKFCQLWGKRKATKHKENQTRLLLKVHGLMLQLQSDPSNVYCQLKLETAHTELKAWEREKARWIQSHLDSKWEEDGDRSTKLFFSKVKARKNQTSILALQDLQGNLHTDQEELLEMTVRYFAEILQEPPVQPLQTVATEDILNRMEAKVTQQERENLQKSFSVEELHNAAKLLGRNKCPGPDGMPLEFFLQMWDTVAPLLFKATTQGLQQGMLLPFFNRGVITLLPKEGDATLLQNKRPITLLNAVYKIWAKSLQLRLSPVLQRIITWEQNAFIPGRHLHSTVFLCNEAIFQAKEQHQDSVLLKVDFRKAFDTLRWNFLYEAMRRMEFGEGFITLVQTLNNNATSSIRCCKQDDAGQTDTRNSLTNIDVQYCQGYFADDAHLLLQADKQNLLNAKTLLHSFGLASGLMVQWAKSKARWISVSNCVPQWTQELDWIWDRDDEPDRFLGFHFKDGLDETTIYESTMRKVKAKINSPASKSTTIHGRVVIANHIIYGILWFVLPLWNGNKAKLRSIEVLIIRFVWGGNETTRTRHRVAEKILHQPKKDGGLGLMSLQAQVQAFIAKTVRWAYIPGPHPLKTWLLATFQAIADLRWGTSHFTWVSTPSKGAWPNMSPLMLHICSTWQQTAKLLGPLNLLPLQPWRRLSLWGPKTTGVRNVSRSAKTGHFARLNQAGIEELGDITEDGITALPLQLPLSSPTPLTSATLKALERIHNSTPKYTTSFRCSSQFASTPLHVPTWFLFKWEDKTAIIASLQWKDQSGFLEAHNANIRRIASTDPSLVQVRLQKWEASHHINPKDTSIWSKMWSKKRPIKLSILQWLIFYQAVPTNRWRHPQIARDQEQTCPSPARAKAMAWHRLLTQTRTDWKQHCLRADTQDLTLARRAELDRKIARKLALISLRFKITGDRLFATWLSAELLVSGDMADTKVGDISVAAGLEWAGDAVEKVIPGSKTYVTLQNVLYALLAAVLLAIVIAELTKKKLKLPPGPRAVPIFGNWLQIGDDLNHGNLADLAKKYGEICLLKMGVRNYVVISSPELAKEVLHTQGVEFGSRTRNVVFDIFTGNGQDMVFTVYGDHWRRMRRIMTVPFFTNKVVQTSRFAWEDEINHVIKDLKADPAASTTGCIIRRRLQLMMYNIMYRLMFDRRFETMEDELFVKLSTVNRERSRLAQSFEYNYGDFIPILRPFLRRYLKQCETLKEKRLAIFKDYFLDERKKVLETKRKKLEAGEKVAIDHIFESEEKGEINADNVLYIVENINVAAIETTLWSIEWGIAELCNNPHMAKRIREELDSVLGSGNLITEPDIPRTPYLTCFVKEVMRLHMAIPLLVPHMNLHQAKLGGYDIPAESKILVNAWWIANNPAYWKNPERFDPDRFADGKIEANGNDFTYLPFGSGRRSCPGIIIAMPLLHLVFGRLVQSFDFSTPAGVDKIDMTEKGGQFSLFIKNHYNIVVKERTD</sequence>
<evidence type="ECO:0000256" key="9">
    <source>
        <dbReference type="ARBA" id="ARBA00037893"/>
    </source>
</evidence>
<evidence type="ECO:0000256" key="1">
    <source>
        <dbReference type="ARBA" id="ARBA00001971"/>
    </source>
</evidence>
<dbReference type="InterPro" id="IPR000477">
    <property type="entry name" value="RT_dom"/>
</dbReference>
<evidence type="ECO:0000256" key="11">
    <source>
        <dbReference type="ARBA" id="ARBA00048198"/>
    </source>
</evidence>
<feature type="binding site" description="axial binding residue" evidence="12">
    <location>
        <position position="1696"/>
    </location>
    <ligand>
        <name>heme</name>
        <dbReference type="ChEBI" id="CHEBI:30413"/>
    </ligand>
    <ligandPart>
        <name>Fe</name>
        <dbReference type="ChEBI" id="CHEBI:18248"/>
    </ligandPart>
</feature>
<dbReference type="PANTHER" id="PTHR47948">
    <property type="entry name" value="TRANS-CINNAMATE 4-MONOOXYGENASE"/>
    <property type="match status" value="1"/>
</dbReference>
<dbReference type="FunFam" id="1.10.630.10:FF:000013">
    <property type="entry name" value="Trans-cinnamate 4-monooxygenase"/>
    <property type="match status" value="1"/>
</dbReference>
<dbReference type="Gene3D" id="1.10.630.10">
    <property type="entry name" value="Cytochrome P450"/>
    <property type="match status" value="1"/>
</dbReference>
<keyword evidence="8" id="KW-0503">Monooxygenase</keyword>
<dbReference type="GO" id="GO:0016710">
    <property type="term" value="F:trans-cinnamate 4-monooxygenase activity"/>
    <property type="evidence" value="ECO:0007669"/>
    <property type="project" value="UniProtKB-EC"/>
</dbReference>
<feature type="compositionally biased region" description="Polar residues" evidence="13">
    <location>
        <begin position="1"/>
        <end position="14"/>
    </location>
</feature>
<organism evidence="16 17">
    <name type="scientific">Riccia sorocarpa</name>
    <dbReference type="NCBI Taxonomy" id="122646"/>
    <lineage>
        <taxon>Eukaryota</taxon>
        <taxon>Viridiplantae</taxon>
        <taxon>Streptophyta</taxon>
        <taxon>Embryophyta</taxon>
        <taxon>Marchantiophyta</taxon>
        <taxon>Marchantiopsida</taxon>
        <taxon>Marchantiidae</taxon>
        <taxon>Marchantiales</taxon>
        <taxon>Ricciaceae</taxon>
        <taxon>Riccia</taxon>
    </lineage>
</organism>
<keyword evidence="7 12" id="KW-0408">Iron</keyword>
<protein>
    <recommendedName>
        <fullName evidence="10">trans-cinnamate 4-monooxygenase</fullName>
        <ecNumber evidence="10">1.14.14.91</ecNumber>
    </recommendedName>
</protein>
<feature type="domain" description="Endonuclease/exonuclease/phosphatase" evidence="15">
    <location>
        <begin position="47"/>
        <end position="236"/>
    </location>
</feature>
<name>A0ABD3GAD0_9MARC</name>
<comment type="similarity">
    <text evidence="3">Belongs to the cytochrome P450 family.</text>
</comment>
<dbReference type="SUPFAM" id="SSF48264">
    <property type="entry name" value="Cytochrome P450"/>
    <property type="match status" value="1"/>
</dbReference>
<dbReference type="SUPFAM" id="SSF56219">
    <property type="entry name" value="DNase I-like"/>
    <property type="match status" value="1"/>
</dbReference>
<evidence type="ECO:0000256" key="4">
    <source>
        <dbReference type="ARBA" id="ARBA00022617"/>
    </source>
</evidence>
<dbReference type="PANTHER" id="PTHR47948:SF4">
    <property type="entry name" value="TRANS-CINNAMATE 4-MONOOXYGENASE"/>
    <property type="match status" value="1"/>
</dbReference>
<dbReference type="Pfam" id="PF03372">
    <property type="entry name" value="Exo_endo_phos"/>
    <property type="match status" value="1"/>
</dbReference>
<dbReference type="EMBL" id="JBJQOH010000008">
    <property type="protein sequence ID" value="KAL3675923.1"/>
    <property type="molecule type" value="Genomic_DNA"/>
</dbReference>
<dbReference type="PRINTS" id="PR00463">
    <property type="entry name" value="EP450I"/>
</dbReference>
<evidence type="ECO:0000256" key="5">
    <source>
        <dbReference type="ARBA" id="ARBA00022723"/>
    </source>
</evidence>
<dbReference type="InterPro" id="IPR001128">
    <property type="entry name" value="Cyt_P450"/>
</dbReference>
<dbReference type="InterPro" id="IPR017972">
    <property type="entry name" value="Cyt_P450_CS"/>
</dbReference>
<evidence type="ECO:0000259" key="15">
    <source>
        <dbReference type="Pfam" id="PF03372"/>
    </source>
</evidence>
<keyword evidence="17" id="KW-1185">Reference proteome</keyword>
<gene>
    <name evidence="16" type="ORF">R1sor_025871</name>
</gene>
<dbReference type="GO" id="GO:0009808">
    <property type="term" value="P:lignin metabolic process"/>
    <property type="evidence" value="ECO:0007669"/>
    <property type="project" value="UniProtKB-ARBA"/>
</dbReference>
<dbReference type="InterPro" id="IPR005135">
    <property type="entry name" value="Endo/exonuclease/phosphatase"/>
</dbReference>
<dbReference type="EC" id="1.14.14.91" evidence="10"/>
<evidence type="ECO:0000256" key="13">
    <source>
        <dbReference type="SAM" id="MobiDB-lite"/>
    </source>
</evidence>
<evidence type="ECO:0000256" key="7">
    <source>
        <dbReference type="ARBA" id="ARBA00023004"/>
    </source>
</evidence>
<evidence type="ECO:0000256" key="12">
    <source>
        <dbReference type="PIRSR" id="PIRSR602401-1"/>
    </source>
</evidence>
<dbReference type="InterPro" id="IPR036396">
    <property type="entry name" value="Cyt_P450_sf"/>
</dbReference>
<dbReference type="CDD" id="cd01650">
    <property type="entry name" value="RT_nLTR_like"/>
    <property type="match status" value="1"/>
</dbReference>
<evidence type="ECO:0000256" key="10">
    <source>
        <dbReference type="ARBA" id="ARBA00038946"/>
    </source>
</evidence>
<evidence type="ECO:0000259" key="14">
    <source>
        <dbReference type="Pfam" id="PF00078"/>
    </source>
</evidence>
<comment type="pathway">
    <text evidence="9">Phenylpropanoid metabolism; trans-4-coumarate biosynthesis; trans-4-coumarate from trans-cinnamate: step 1/1.</text>
</comment>
<evidence type="ECO:0000256" key="6">
    <source>
        <dbReference type="ARBA" id="ARBA00023002"/>
    </source>
</evidence>
<proteinExistence type="inferred from homology"/>
<dbReference type="Gene3D" id="3.60.10.10">
    <property type="entry name" value="Endonuclease/exonuclease/phosphatase"/>
    <property type="match status" value="1"/>
</dbReference>
<evidence type="ECO:0000256" key="2">
    <source>
        <dbReference type="ARBA" id="ARBA00004167"/>
    </source>
</evidence>
<dbReference type="InterPro" id="IPR036691">
    <property type="entry name" value="Endo/exonu/phosph_ase_sf"/>
</dbReference>
<comment type="catalytic activity">
    <reaction evidence="11">
        <text>(E)-cinnamate + reduced [NADPH--hemoprotein reductase] + O2 = (E)-4-coumarate + oxidized [NADPH--hemoprotein reductase] + H2O + H(+)</text>
        <dbReference type="Rhea" id="RHEA:10608"/>
        <dbReference type="Rhea" id="RHEA-COMP:11964"/>
        <dbReference type="Rhea" id="RHEA-COMP:11965"/>
        <dbReference type="ChEBI" id="CHEBI:12876"/>
        <dbReference type="ChEBI" id="CHEBI:15377"/>
        <dbReference type="ChEBI" id="CHEBI:15378"/>
        <dbReference type="ChEBI" id="CHEBI:15379"/>
        <dbReference type="ChEBI" id="CHEBI:15669"/>
        <dbReference type="ChEBI" id="CHEBI:57618"/>
        <dbReference type="ChEBI" id="CHEBI:58210"/>
        <dbReference type="EC" id="1.14.14.91"/>
    </reaction>
</comment>
<comment type="caution">
    <text evidence="16">The sequence shown here is derived from an EMBL/GenBank/DDBJ whole genome shotgun (WGS) entry which is preliminary data.</text>
</comment>
<evidence type="ECO:0000313" key="16">
    <source>
        <dbReference type="EMBL" id="KAL3675923.1"/>
    </source>
</evidence>
<keyword evidence="4 12" id="KW-0349">Heme</keyword>
<keyword evidence="6" id="KW-0560">Oxidoreductase</keyword>
<evidence type="ECO:0000256" key="8">
    <source>
        <dbReference type="ARBA" id="ARBA00023033"/>
    </source>
</evidence>
<accession>A0ABD3GAD0</accession>
<keyword evidence="5 12" id="KW-0479">Metal-binding</keyword>
<feature type="region of interest" description="Disordered" evidence="13">
    <location>
        <begin position="1"/>
        <end position="21"/>
    </location>
</feature>
<dbReference type="GO" id="GO:0016020">
    <property type="term" value="C:membrane"/>
    <property type="evidence" value="ECO:0007669"/>
    <property type="project" value="UniProtKB-SubCell"/>
</dbReference>
<dbReference type="Pfam" id="PF00067">
    <property type="entry name" value="p450"/>
    <property type="match status" value="1"/>
</dbReference>
<evidence type="ECO:0000256" key="3">
    <source>
        <dbReference type="ARBA" id="ARBA00010617"/>
    </source>
</evidence>
<comment type="subcellular location">
    <subcellularLocation>
        <location evidence="2">Membrane</location>
        <topology evidence="2">Single-pass membrane protein</topology>
    </subcellularLocation>
</comment>